<dbReference type="PROSITE" id="PS51375">
    <property type="entry name" value="PPR"/>
    <property type="match status" value="2"/>
</dbReference>
<dbReference type="FunFam" id="1.25.40.10:FF:000158">
    <property type="entry name" value="pentatricopeptide repeat-containing protein At2g33680"/>
    <property type="match status" value="1"/>
</dbReference>
<evidence type="ECO:0000256" key="2">
    <source>
        <dbReference type="PROSITE-ProRule" id="PRU00708"/>
    </source>
</evidence>
<dbReference type="Pfam" id="PF20431">
    <property type="entry name" value="E_motif"/>
    <property type="match status" value="1"/>
</dbReference>
<organism evidence="3 4">
    <name type="scientific">Citrus clementina</name>
    <name type="common">Clementine</name>
    <name type="synonym">Citrus deliciosa x Citrus sinensis</name>
    <dbReference type="NCBI Taxonomy" id="85681"/>
    <lineage>
        <taxon>Eukaryota</taxon>
        <taxon>Viridiplantae</taxon>
        <taxon>Streptophyta</taxon>
        <taxon>Embryophyta</taxon>
        <taxon>Tracheophyta</taxon>
        <taxon>Spermatophyta</taxon>
        <taxon>Magnoliopsida</taxon>
        <taxon>eudicotyledons</taxon>
        <taxon>Gunneridae</taxon>
        <taxon>Pentapetalae</taxon>
        <taxon>rosids</taxon>
        <taxon>malvids</taxon>
        <taxon>Sapindales</taxon>
        <taxon>Rutaceae</taxon>
        <taxon>Aurantioideae</taxon>
        <taxon>Citrus</taxon>
    </lineage>
</organism>
<accession>V4T5I4</accession>
<dbReference type="PANTHER" id="PTHR47926">
    <property type="entry name" value="PENTATRICOPEPTIDE REPEAT-CONTAINING PROTEIN"/>
    <property type="match status" value="1"/>
</dbReference>
<dbReference type="GO" id="GO:0099402">
    <property type="term" value="P:plant organ development"/>
    <property type="evidence" value="ECO:0007669"/>
    <property type="project" value="UniProtKB-ARBA"/>
</dbReference>
<dbReference type="NCBIfam" id="TIGR00756">
    <property type="entry name" value="PPR"/>
    <property type="match status" value="1"/>
</dbReference>
<dbReference type="Pfam" id="PF01535">
    <property type="entry name" value="PPR"/>
    <property type="match status" value="5"/>
</dbReference>
<proteinExistence type="predicted"/>
<dbReference type="Proteomes" id="UP000030687">
    <property type="component" value="Unassembled WGS sequence"/>
</dbReference>
<evidence type="ECO:0000313" key="4">
    <source>
        <dbReference type="Proteomes" id="UP000030687"/>
    </source>
</evidence>
<dbReference type="InterPro" id="IPR011990">
    <property type="entry name" value="TPR-like_helical_dom_sf"/>
</dbReference>
<dbReference type="InParanoid" id="V4T5I4"/>
<dbReference type="EMBL" id="KI536799">
    <property type="protein sequence ID" value="ESR44806.1"/>
    <property type="molecule type" value="Genomic_DNA"/>
</dbReference>
<keyword evidence="4" id="KW-1185">Reference proteome</keyword>
<name>V4T5I4_CITCL</name>
<keyword evidence="1" id="KW-0677">Repeat</keyword>
<dbReference type="Gene3D" id="1.25.40.10">
    <property type="entry name" value="Tetratricopeptide repeat domain"/>
    <property type="match status" value="4"/>
</dbReference>
<reference evidence="3 4" key="1">
    <citation type="submission" date="2013-10" db="EMBL/GenBank/DDBJ databases">
        <authorList>
            <consortium name="International Citrus Genome Consortium"/>
            <person name="Jenkins J."/>
            <person name="Schmutz J."/>
            <person name="Prochnik S."/>
            <person name="Rokhsar D."/>
            <person name="Gmitter F."/>
            <person name="Ollitrault P."/>
            <person name="Machado M."/>
            <person name="Talon M."/>
            <person name="Wincker P."/>
            <person name="Jaillon O."/>
            <person name="Morgante M."/>
        </authorList>
    </citation>
    <scope>NUCLEOTIDE SEQUENCE</scope>
    <source>
        <strain evidence="4">cv. Clemenules</strain>
    </source>
</reference>
<dbReference type="GO" id="GO:0003723">
    <property type="term" value="F:RNA binding"/>
    <property type="evidence" value="ECO:0007669"/>
    <property type="project" value="InterPro"/>
</dbReference>
<dbReference type="Gramene" id="ESR44806">
    <property type="protein sequence ID" value="ESR44806"/>
    <property type="gene ID" value="CICLE_v10003258mg"/>
</dbReference>
<dbReference type="InterPro" id="IPR002885">
    <property type="entry name" value="PPR_rpt"/>
</dbReference>
<dbReference type="InterPro" id="IPR046960">
    <property type="entry name" value="PPR_At4g14850-like_plant"/>
</dbReference>
<feature type="repeat" description="PPR" evidence="2">
    <location>
        <begin position="300"/>
        <end position="334"/>
    </location>
</feature>
<dbReference type="Pfam" id="PF13041">
    <property type="entry name" value="PPR_2"/>
    <property type="match status" value="1"/>
</dbReference>
<dbReference type="InterPro" id="IPR046848">
    <property type="entry name" value="E_motif"/>
</dbReference>
<dbReference type="PANTHER" id="PTHR47926:SF452">
    <property type="entry name" value="PENTATRICOPEPTIDE REPEAT-CONTAINING PROTEIN"/>
    <property type="match status" value="1"/>
</dbReference>
<dbReference type="eggNOG" id="KOG4197">
    <property type="taxonomic scope" value="Eukaryota"/>
</dbReference>
<dbReference type="KEGG" id="cic:CICLE_v10003258mg"/>
<dbReference type="OMA" id="GKMRCED"/>
<dbReference type="GO" id="GO:0009451">
    <property type="term" value="P:RNA modification"/>
    <property type="evidence" value="ECO:0007669"/>
    <property type="project" value="InterPro"/>
</dbReference>
<feature type="repeat" description="PPR" evidence="2">
    <location>
        <begin position="403"/>
        <end position="437"/>
    </location>
</feature>
<protein>
    <submittedName>
        <fullName evidence="3">Uncharacterized protein</fullName>
    </submittedName>
</protein>
<dbReference type="AlphaFoldDB" id="V4T5I4"/>
<evidence type="ECO:0000256" key="1">
    <source>
        <dbReference type="ARBA" id="ARBA00022737"/>
    </source>
</evidence>
<feature type="non-terminal residue" evidence="3">
    <location>
        <position position="1"/>
    </location>
</feature>
<gene>
    <name evidence="3" type="ORF">CICLE_v10003258mg</name>
</gene>
<evidence type="ECO:0000313" key="3">
    <source>
        <dbReference type="EMBL" id="ESR44806.1"/>
    </source>
</evidence>
<sequence length="561" mass="62142">SFIDPCNSSKLLSNYVKSGKIIEAKNLFDEIPEKNAVSWSIVIHGYSIKGFHEKSMKALSHAQFFHYSWCSCCGSRLEKLGTCEIYSWTNGEIWGNVFYSYKLFEGLKNPCVVSCNAIVAGFISNKLFEQAVLLFNFFRGSSLVPNAVTMLTVIRGYAAPGSRALCELIHCLTIKLGLILDISVTNSVLDMYSCLMDLDAAIQIFREMECKDIVSWTRMTSLFVDFEYSRIICDTVALLNLISANAILGDLKRGKQLRAQVVLGGLQLELCLSNSIIAIYSKCGDLDSSRSGFNQITEKSLVSWTAVILGYVQNGCAREALDLLIKMRQEKTDSVDSIMLVSILTVSGQLAALEICLQLHCLAFEAGFSWYRSVQNSLILSYSKCGNVDLAYIVFEEMGFLQDFVSWNAIINGYGVNGHGETALALYHTMTESREVPDNSTYLSILNACSHAGLTNDGLVIFNPMIEENKVKRSQEHYGCVVDLLARVGCYQMQVGLLQKKVSELAPGESGQVLLLSNVYASVGRFQDAEALRSGLQKKWIIKIPGLALSIAHHMIPYVLL</sequence>